<dbReference type="Proteomes" id="UP000821845">
    <property type="component" value="Chromosome 9"/>
</dbReference>
<reference evidence="1" key="1">
    <citation type="submission" date="2020-05" db="EMBL/GenBank/DDBJ databases">
        <title>Large-scale comparative analyses of tick genomes elucidate their genetic diversity and vector capacities.</title>
        <authorList>
            <person name="Jia N."/>
            <person name="Wang J."/>
            <person name="Shi W."/>
            <person name="Du L."/>
            <person name="Sun Y."/>
            <person name="Zhan W."/>
            <person name="Jiang J."/>
            <person name="Wang Q."/>
            <person name="Zhang B."/>
            <person name="Ji P."/>
            <person name="Sakyi L.B."/>
            <person name="Cui X."/>
            <person name="Yuan T."/>
            <person name="Jiang B."/>
            <person name="Yang W."/>
            <person name="Lam T.T.-Y."/>
            <person name="Chang Q."/>
            <person name="Ding S."/>
            <person name="Wang X."/>
            <person name="Zhu J."/>
            <person name="Ruan X."/>
            <person name="Zhao L."/>
            <person name="Wei J."/>
            <person name="Que T."/>
            <person name="Du C."/>
            <person name="Cheng J."/>
            <person name="Dai P."/>
            <person name="Han X."/>
            <person name="Huang E."/>
            <person name="Gao Y."/>
            <person name="Liu J."/>
            <person name="Shao H."/>
            <person name="Ye R."/>
            <person name="Li L."/>
            <person name="Wei W."/>
            <person name="Wang X."/>
            <person name="Wang C."/>
            <person name="Yang T."/>
            <person name="Huo Q."/>
            <person name="Li W."/>
            <person name="Guo W."/>
            <person name="Chen H."/>
            <person name="Zhou L."/>
            <person name="Ni X."/>
            <person name="Tian J."/>
            <person name="Zhou Y."/>
            <person name="Sheng Y."/>
            <person name="Liu T."/>
            <person name="Pan Y."/>
            <person name="Xia L."/>
            <person name="Li J."/>
            <person name="Zhao F."/>
            <person name="Cao W."/>
        </authorList>
    </citation>
    <scope>NUCLEOTIDE SEQUENCE</scope>
    <source>
        <strain evidence="1">Hyas-2018</strain>
    </source>
</reference>
<comment type="caution">
    <text evidence="1">The sequence shown here is derived from an EMBL/GenBank/DDBJ whole genome shotgun (WGS) entry which is preliminary data.</text>
</comment>
<evidence type="ECO:0000313" key="1">
    <source>
        <dbReference type="EMBL" id="KAH6921586.1"/>
    </source>
</evidence>
<protein>
    <submittedName>
        <fullName evidence="1">Uncharacterized protein</fullName>
    </submittedName>
</protein>
<accession>A0ACB7RGZ1</accession>
<organism evidence="1 2">
    <name type="scientific">Hyalomma asiaticum</name>
    <name type="common">Tick</name>
    <dbReference type="NCBI Taxonomy" id="266040"/>
    <lineage>
        <taxon>Eukaryota</taxon>
        <taxon>Metazoa</taxon>
        <taxon>Ecdysozoa</taxon>
        <taxon>Arthropoda</taxon>
        <taxon>Chelicerata</taxon>
        <taxon>Arachnida</taxon>
        <taxon>Acari</taxon>
        <taxon>Parasitiformes</taxon>
        <taxon>Ixodida</taxon>
        <taxon>Ixodoidea</taxon>
        <taxon>Ixodidae</taxon>
        <taxon>Hyalomminae</taxon>
        <taxon>Hyalomma</taxon>
    </lineage>
</organism>
<proteinExistence type="predicted"/>
<name>A0ACB7RGZ1_HYAAI</name>
<gene>
    <name evidence="1" type="ORF">HPB50_003084</name>
</gene>
<keyword evidence="2" id="KW-1185">Reference proteome</keyword>
<dbReference type="EMBL" id="CM023489">
    <property type="protein sequence ID" value="KAH6921586.1"/>
    <property type="molecule type" value="Genomic_DNA"/>
</dbReference>
<evidence type="ECO:0000313" key="2">
    <source>
        <dbReference type="Proteomes" id="UP000821845"/>
    </source>
</evidence>
<sequence length="112" mass="13182">MLLQFPSSVQLVITEHRKGGNSEVARVRHACHLCTKTFVTARDLRTHLLKHQGHKPFHCHLCPARFLARNYLADHLQSHLKTKRWKCDMCPRSFLRPVHLARHKERSHPNRV</sequence>